<organism evidence="13 14">
    <name type="scientific">Desulfonatronum thiosulfatophilum</name>
    <dbReference type="NCBI Taxonomy" id="617002"/>
    <lineage>
        <taxon>Bacteria</taxon>
        <taxon>Pseudomonadati</taxon>
        <taxon>Thermodesulfobacteriota</taxon>
        <taxon>Desulfovibrionia</taxon>
        <taxon>Desulfovibrionales</taxon>
        <taxon>Desulfonatronaceae</taxon>
        <taxon>Desulfonatronum</taxon>
    </lineage>
</organism>
<dbReference type="PROSITE" id="PS50110">
    <property type="entry name" value="RESPONSE_REGULATORY"/>
    <property type="match status" value="1"/>
</dbReference>
<evidence type="ECO:0000256" key="2">
    <source>
        <dbReference type="ARBA" id="ARBA00012438"/>
    </source>
</evidence>
<dbReference type="SUPFAM" id="SSF52172">
    <property type="entry name" value="CheY-like"/>
    <property type="match status" value="1"/>
</dbReference>
<dbReference type="InterPro" id="IPR011006">
    <property type="entry name" value="CheY-like_superfamily"/>
</dbReference>
<feature type="compositionally biased region" description="Pro residues" evidence="8">
    <location>
        <begin position="220"/>
        <end position="229"/>
    </location>
</feature>
<dbReference type="SUPFAM" id="SSF50341">
    <property type="entry name" value="CheW-like"/>
    <property type="match status" value="1"/>
</dbReference>
<dbReference type="InterPro" id="IPR036641">
    <property type="entry name" value="HPT_dom_sf"/>
</dbReference>
<dbReference type="Pfam" id="PF02518">
    <property type="entry name" value="HATPase_c"/>
    <property type="match status" value="1"/>
</dbReference>
<feature type="region of interest" description="Disordered" evidence="8">
    <location>
        <begin position="160"/>
        <end position="231"/>
    </location>
</feature>
<dbReference type="InterPro" id="IPR005467">
    <property type="entry name" value="His_kinase_dom"/>
</dbReference>
<dbReference type="PRINTS" id="PR00344">
    <property type="entry name" value="BCTRLSENSOR"/>
</dbReference>
<evidence type="ECO:0000259" key="11">
    <source>
        <dbReference type="PROSITE" id="PS50851"/>
    </source>
</evidence>
<dbReference type="Pfam" id="PF01584">
    <property type="entry name" value="CheW"/>
    <property type="match status" value="1"/>
</dbReference>
<evidence type="ECO:0000256" key="4">
    <source>
        <dbReference type="ARBA" id="ARBA00022679"/>
    </source>
</evidence>
<protein>
    <recommendedName>
        <fullName evidence="2">histidine kinase</fullName>
        <ecNumber evidence="2">2.7.13.3</ecNumber>
    </recommendedName>
</protein>
<dbReference type="PROSITE" id="PS50109">
    <property type="entry name" value="HIS_KIN"/>
    <property type="match status" value="1"/>
</dbReference>
<feature type="modified residue" description="4-aspartylphosphate" evidence="7">
    <location>
        <position position="749"/>
    </location>
</feature>
<keyword evidence="4" id="KW-0808">Transferase</keyword>
<dbReference type="InterPro" id="IPR004358">
    <property type="entry name" value="Sig_transdc_His_kin-like_C"/>
</dbReference>
<gene>
    <name evidence="13" type="ORF">SAMN05660653_00034</name>
</gene>
<dbReference type="SMART" id="SM00073">
    <property type="entry name" value="HPT"/>
    <property type="match status" value="1"/>
</dbReference>
<dbReference type="Gene3D" id="3.30.565.10">
    <property type="entry name" value="Histidine kinase-like ATPase, C-terminal domain"/>
    <property type="match status" value="1"/>
</dbReference>
<dbReference type="Gene3D" id="1.20.120.160">
    <property type="entry name" value="HPT domain"/>
    <property type="match status" value="1"/>
</dbReference>
<evidence type="ECO:0000256" key="8">
    <source>
        <dbReference type="SAM" id="MobiDB-lite"/>
    </source>
</evidence>
<comment type="catalytic activity">
    <reaction evidence="1">
        <text>ATP + protein L-histidine = ADP + protein N-phospho-L-histidine.</text>
        <dbReference type="EC" id="2.7.13.3"/>
    </reaction>
</comment>
<feature type="domain" description="Response regulatory" evidence="10">
    <location>
        <begin position="700"/>
        <end position="816"/>
    </location>
</feature>
<evidence type="ECO:0000313" key="14">
    <source>
        <dbReference type="Proteomes" id="UP000198771"/>
    </source>
</evidence>
<evidence type="ECO:0000259" key="10">
    <source>
        <dbReference type="PROSITE" id="PS50110"/>
    </source>
</evidence>
<dbReference type="Pfam" id="PF00072">
    <property type="entry name" value="Response_reg"/>
    <property type="match status" value="1"/>
</dbReference>
<dbReference type="Pfam" id="PF01627">
    <property type="entry name" value="Hpt"/>
    <property type="match status" value="1"/>
</dbReference>
<dbReference type="FunFam" id="3.30.565.10:FF:000016">
    <property type="entry name" value="Chemotaxis protein CheA, putative"/>
    <property type="match status" value="1"/>
</dbReference>
<dbReference type="InterPro" id="IPR036061">
    <property type="entry name" value="CheW-like_dom_sf"/>
</dbReference>
<proteinExistence type="predicted"/>
<dbReference type="AlphaFoldDB" id="A0A1G6A0V9"/>
<dbReference type="Gene3D" id="3.40.50.2300">
    <property type="match status" value="1"/>
</dbReference>
<dbReference type="InterPro" id="IPR002545">
    <property type="entry name" value="CheW-lke_dom"/>
</dbReference>
<dbReference type="SUPFAM" id="SSF47226">
    <property type="entry name" value="Histidine-containing phosphotransfer domain, HPT domain"/>
    <property type="match status" value="1"/>
</dbReference>
<sequence>MPLSDHEFLLRLRKTFAVEADEYLRTIVRGLVEIERQDDSTQSKQAVEEVFRAAHSMKGAAHTVDMGGIGTVCHSLENIFLALKNNKLTLHGEDYDILQRTVDVLGAMLASPNAAEQIPDDELLATLDQIVARRGDPSLPNPSATPRSKAFPADIPVRAEGVPEPAKPVQPVPRTQNDEPLSFPEQPLSSAEQTDAAVEPQRNPPVATAPEPATETSPALPAPETPPDPTAETIRISARKLDSILLRTEELVSIKLALEQRTQDLADILALLGPWKRRWSQLEGTAKRTSRRFEGNGSTPEDKDLRTMLQSWDWNQSRLMELEEGLDAMRGALIAQTRGAGQLIADLLETTKSVLMFPAAALVDVLPRTVRNIARAQGKEALFTSSGTDIEVDKRILERIKDPLVHLVRNCIDHGLEPPEIRRNHGKTEIGTIRVAFSQIRGNLLQIVVSDDGAGMDVLKIRDIALKRGLISQEEAQNLDEQATLKLILRSGISTSRIITDISGRGLGMAIVLEAVENLGGDIQIQSFPHRGSVFRITLPMSMAGFRGLLVSEYGQTFVLPVAHVQSTLRLPRDAVFTLEGRDGIAFQGAHLPLLRLGQVLKMAPLPDSPPASSHITVVVLQAGRQQMAFSVDAVLNEQEILIKSLGRQLVRVRNVSGAAVLGSGRLSPVLNVNDLLRSAVRIASPTRAAPTSPEKPRLKILVAEDSITSRTLLKNILTAAGYEVRVAVDGAAAWEALHQTRFDLVVSDVEMPELNGFDLTSRIRSDKNTAHLPVVLVTSLESRRDKERGIDVGADAYIVKSSFDQGNLLEVLRRLAR</sequence>
<dbReference type="Gene3D" id="2.30.30.40">
    <property type="entry name" value="SH3 Domains"/>
    <property type="match status" value="1"/>
</dbReference>
<dbReference type="OrthoDB" id="9803176at2"/>
<feature type="domain" description="HPt" evidence="12">
    <location>
        <begin position="5"/>
        <end position="115"/>
    </location>
</feature>
<feature type="domain" description="CheW-like" evidence="11">
    <location>
        <begin position="545"/>
        <end position="682"/>
    </location>
</feature>
<dbReference type="EC" id="2.7.13.3" evidence="2"/>
<dbReference type="InterPro" id="IPR036890">
    <property type="entry name" value="HATPase_C_sf"/>
</dbReference>
<keyword evidence="14" id="KW-1185">Reference proteome</keyword>
<dbReference type="SMART" id="SM00260">
    <property type="entry name" value="CheW"/>
    <property type="match status" value="1"/>
</dbReference>
<dbReference type="EMBL" id="FMXO01000001">
    <property type="protein sequence ID" value="SDB01856.1"/>
    <property type="molecule type" value="Genomic_DNA"/>
</dbReference>
<dbReference type="SMART" id="SM01231">
    <property type="entry name" value="H-kinase_dim"/>
    <property type="match status" value="1"/>
</dbReference>
<dbReference type="PROSITE" id="PS50851">
    <property type="entry name" value="CHEW"/>
    <property type="match status" value="1"/>
</dbReference>
<evidence type="ECO:0000259" key="9">
    <source>
        <dbReference type="PROSITE" id="PS50109"/>
    </source>
</evidence>
<dbReference type="GO" id="GO:0006935">
    <property type="term" value="P:chemotaxis"/>
    <property type="evidence" value="ECO:0007669"/>
    <property type="project" value="InterPro"/>
</dbReference>
<evidence type="ECO:0000256" key="1">
    <source>
        <dbReference type="ARBA" id="ARBA00000085"/>
    </source>
</evidence>
<dbReference type="Proteomes" id="UP000198771">
    <property type="component" value="Unassembled WGS sequence"/>
</dbReference>
<dbReference type="InterPro" id="IPR008207">
    <property type="entry name" value="Sig_transdc_His_kin_Hpt_dom"/>
</dbReference>
<accession>A0A1G6A0V9</accession>
<reference evidence="13 14" key="1">
    <citation type="submission" date="2016-10" db="EMBL/GenBank/DDBJ databases">
        <authorList>
            <person name="de Groot N.N."/>
        </authorList>
    </citation>
    <scope>NUCLEOTIDE SEQUENCE [LARGE SCALE GENOMIC DNA]</scope>
    <source>
        <strain evidence="13 14">ASO4-2</strain>
    </source>
</reference>
<dbReference type="GO" id="GO:0000155">
    <property type="term" value="F:phosphorelay sensor kinase activity"/>
    <property type="evidence" value="ECO:0007669"/>
    <property type="project" value="InterPro"/>
</dbReference>
<dbReference type="PANTHER" id="PTHR43395">
    <property type="entry name" value="SENSOR HISTIDINE KINASE CHEA"/>
    <property type="match status" value="1"/>
</dbReference>
<dbReference type="PROSITE" id="PS50894">
    <property type="entry name" value="HPT"/>
    <property type="match status" value="1"/>
</dbReference>
<dbReference type="STRING" id="617002.SAMN05660653_00034"/>
<evidence type="ECO:0000256" key="7">
    <source>
        <dbReference type="PROSITE-ProRule" id="PRU00169"/>
    </source>
</evidence>
<dbReference type="SMART" id="SM00448">
    <property type="entry name" value="REC"/>
    <property type="match status" value="1"/>
</dbReference>
<keyword evidence="3 7" id="KW-0597">Phosphoprotein</keyword>
<name>A0A1G6A0V9_9BACT</name>
<dbReference type="SMART" id="SM00387">
    <property type="entry name" value="HATPase_c"/>
    <property type="match status" value="1"/>
</dbReference>
<dbReference type="SUPFAM" id="SSF55874">
    <property type="entry name" value="ATPase domain of HSP90 chaperone/DNA topoisomerase II/histidine kinase"/>
    <property type="match status" value="1"/>
</dbReference>
<feature type="compositionally biased region" description="Low complexity" evidence="8">
    <location>
        <begin position="204"/>
        <end position="219"/>
    </location>
</feature>
<dbReference type="GO" id="GO:0005737">
    <property type="term" value="C:cytoplasm"/>
    <property type="evidence" value="ECO:0007669"/>
    <property type="project" value="InterPro"/>
</dbReference>
<dbReference type="InterPro" id="IPR004105">
    <property type="entry name" value="CheA-like_dim"/>
</dbReference>
<feature type="modified residue" description="Phosphohistidine" evidence="6">
    <location>
        <position position="55"/>
    </location>
</feature>
<evidence type="ECO:0000256" key="6">
    <source>
        <dbReference type="PROSITE-ProRule" id="PRU00110"/>
    </source>
</evidence>
<evidence type="ECO:0000256" key="5">
    <source>
        <dbReference type="ARBA" id="ARBA00022777"/>
    </source>
</evidence>
<evidence type="ECO:0000259" key="12">
    <source>
        <dbReference type="PROSITE" id="PS50894"/>
    </source>
</evidence>
<dbReference type="PANTHER" id="PTHR43395:SF1">
    <property type="entry name" value="CHEMOTAXIS PROTEIN CHEA"/>
    <property type="match status" value="1"/>
</dbReference>
<dbReference type="InterPro" id="IPR003594">
    <property type="entry name" value="HATPase_dom"/>
</dbReference>
<evidence type="ECO:0000256" key="3">
    <source>
        <dbReference type="ARBA" id="ARBA00022553"/>
    </source>
</evidence>
<dbReference type="InterPro" id="IPR051315">
    <property type="entry name" value="Bact_Chemotaxis_CheA"/>
</dbReference>
<dbReference type="RefSeq" id="WP_092116013.1">
    <property type="nucleotide sequence ID" value="NZ_FMXO01000001.1"/>
</dbReference>
<feature type="domain" description="Histidine kinase" evidence="9">
    <location>
        <begin position="342"/>
        <end position="543"/>
    </location>
</feature>
<dbReference type="CDD" id="cd00088">
    <property type="entry name" value="HPT"/>
    <property type="match status" value="1"/>
</dbReference>
<dbReference type="InterPro" id="IPR001789">
    <property type="entry name" value="Sig_transdc_resp-reg_receiver"/>
</dbReference>
<keyword evidence="5 13" id="KW-0418">Kinase</keyword>
<evidence type="ECO:0000313" key="13">
    <source>
        <dbReference type="EMBL" id="SDB01856.1"/>
    </source>
</evidence>